<dbReference type="Pfam" id="PF13581">
    <property type="entry name" value="HATPase_c_2"/>
    <property type="match status" value="1"/>
</dbReference>
<dbReference type="PANTHER" id="PTHR35526:SF3">
    <property type="entry name" value="ANTI-SIGMA-F FACTOR RSBW"/>
    <property type="match status" value="1"/>
</dbReference>
<proteinExistence type="predicted"/>
<dbReference type="SUPFAM" id="SSF55874">
    <property type="entry name" value="ATPase domain of HSP90 chaperone/DNA topoisomerase II/histidine kinase"/>
    <property type="match status" value="1"/>
</dbReference>
<evidence type="ECO:0000259" key="2">
    <source>
        <dbReference type="Pfam" id="PF13581"/>
    </source>
</evidence>
<keyword evidence="4" id="KW-1185">Reference proteome</keyword>
<sequence length="132" mass="14802">MQEPIILPASLEAVSKFTQGLEKDLQILPIEVRTTFVLAVQELLVNIVQHAYDGMPGRIEFLMKQSASEIVLTVKDYANNAFNVPDTIEAPDPLSLPENGMGMFIIYQSFDEVIYQHVEDGNYWQLTKSLGA</sequence>
<evidence type="ECO:0000313" key="3">
    <source>
        <dbReference type="EMBL" id="QPC84950.1"/>
    </source>
</evidence>
<keyword evidence="3" id="KW-0067">ATP-binding</keyword>
<keyword evidence="3" id="KW-0547">Nucleotide-binding</keyword>
<evidence type="ECO:0000256" key="1">
    <source>
        <dbReference type="ARBA" id="ARBA00022527"/>
    </source>
</evidence>
<dbReference type="PANTHER" id="PTHR35526">
    <property type="entry name" value="ANTI-SIGMA-F FACTOR RSBW-RELATED"/>
    <property type="match status" value="1"/>
</dbReference>
<name>A0A7S8EDG5_9CHLR</name>
<dbReference type="Gene3D" id="3.30.565.10">
    <property type="entry name" value="Histidine kinase-like ATPase, C-terminal domain"/>
    <property type="match status" value="1"/>
</dbReference>
<evidence type="ECO:0000313" key="4">
    <source>
        <dbReference type="Proteomes" id="UP000594468"/>
    </source>
</evidence>
<dbReference type="Proteomes" id="UP000594468">
    <property type="component" value="Chromosome"/>
</dbReference>
<accession>A0A7S8EDG5</accession>
<keyword evidence="1" id="KW-0723">Serine/threonine-protein kinase</keyword>
<dbReference type="AlphaFoldDB" id="A0A7S8EDG5"/>
<dbReference type="GO" id="GO:0004674">
    <property type="term" value="F:protein serine/threonine kinase activity"/>
    <property type="evidence" value="ECO:0007669"/>
    <property type="project" value="UniProtKB-KW"/>
</dbReference>
<dbReference type="EMBL" id="CP062983">
    <property type="protein sequence ID" value="QPC84950.1"/>
    <property type="molecule type" value="Genomic_DNA"/>
</dbReference>
<dbReference type="CDD" id="cd16936">
    <property type="entry name" value="HATPase_RsbW-like"/>
    <property type="match status" value="1"/>
</dbReference>
<dbReference type="KEGG" id="pmet:G4Y79_11445"/>
<keyword evidence="1" id="KW-0808">Transferase</keyword>
<gene>
    <name evidence="3" type="ORF">G4Y79_11445</name>
</gene>
<dbReference type="InterPro" id="IPR003594">
    <property type="entry name" value="HATPase_dom"/>
</dbReference>
<feature type="domain" description="Histidine kinase/HSP90-like ATPase" evidence="2">
    <location>
        <begin position="8"/>
        <end position="127"/>
    </location>
</feature>
<reference evidence="3 4" key="1">
    <citation type="submission" date="2020-02" db="EMBL/GenBank/DDBJ databases">
        <authorList>
            <person name="Zheng R.K."/>
            <person name="Sun C.M."/>
        </authorList>
    </citation>
    <scope>NUCLEOTIDE SEQUENCE [LARGE SCALE GENOMIC DNA]</scope>
    <source>
        <strain evidence="4">rifampicinis</strain>
    </source>
</reference>
<keyword evidence="1" id="KW-0418">Kinase</keyword>
<dbReference type="InterPro" id="IPR050267">
    <property type="entry name" value="Anti-sigma-factor_SerPK"/>
</dbReference>
<protein>
    <submittedName>
        <fullName evidence="3">ATP-binding protein</fullName>
    </submittedName>
</protein>
<dbReference type="GO" id="GO:0005524">
    <property type="term" value="F:ATP binding"/>
    <property type="evidence" value="ECO:0007669"/>
    <property type="project" value="UniProtKB-KW"/>
</dbReference>
<dbReference type="RefSeq" id="WP_195173013.1">
    <property type="nucleotide sequence ID" value="NZ_CP062983.1"/>
</dbReference>
<dbReference type="InterPro" id="IPR036890">
    <property type="entry name" value="HATPase_C_sf"/>
</dbReference>
<organism evidence="3 4">
    <name type="scientific">Phototrophicus methaneseepsis</name>
    <dbReference type="NCBI Taxonomy" id="2710758"/>
    <lineage>
        <taxon>Bacteria</taxon>
        <taxon>Bacillati</taxon>
        <taxon>Chloroflexota</taxon>
        <taxon>Candidatus Thermofontia</taxon>
        <taxon>Phototrophicales</taxon>
        <taxon>Phototrophicaceae</taxon>
        <taxon>Phototrophicus</taxon>
    </lineage>
</organism>